<dbReference type="EMBL" id="KN847317">
    <property type="protein sequence ID" value="KIW61946.1"/>
    <property type="molecule type" value="Genomic_DNA"/>
</dbReference>
<feature type="domain" description="DUF7053" evidence="2">
    <location>
        <begin position="3"/>
        <end position="172"/>
    </location>
</feature>
<gene>
    <name evidence="3" type="ORF">PV05_02007</name>
</gene>
<evidence type="ECO:0000256" key="1">
    <source>
        <dbReference type="SAM" id="MobiDB-lite"/>
    </source>
</evidence>
<dbReference type="RefSeq" id="XP_013322530.1">
    <property type="nucleotide sequence ID" value="XM_013467076.1"/>
</dbReference>
<dbReference type="OrthoDB" id="5078320at2759"/>
<reference evidence="3 4" key="1">
    <citation type="submission" date="2015-01" db="EMBL/GenBank/DDBJ databases">
        <title>The Genome Sequence of Exophiala xenobiotica CBS118157.</title>
        <authorList>
            <consortium name="The Broad Institute Genomics Platform"/>
            <person name="Cuomo C."/>
            <person name="de Hoog S."/>
            <person name="Gorbushina A."/>
            <person name="Stielow B."/>
            <person name="Teixiera M."/>
            <person name="Abouelleil A."/>
            <person name="Chapman S.B."/>
            <person name="Priest M."/>
            <person name="Young S.K."/>
            <person name="Wortman J."/>
            <person name="Nusbaum C."/>
            <person name="Birren B."/>
        </authorList>
    </citation>
    <scope>NUCLEOTIDE SEQUENCE [LARGE SCALE GENOMIC DNA]</scope>
    <source>
        <strain evidence="3 4">CBS 118157</strain>
    </source>
</reference>
<dbReference type="HOGENOM" id="CLU_028035_0_1_1"/>
<dbReference type="PANTHER" id="PTHR38117">
    <property type="entry name" value="NACHT AND WD40 DOMAIN PROTEIN"/>
    <property type="match status" value="1"/>
</dbReference>
<feature type="compositionally biased region" description="Low complexity" evidence="1">
    <location>
        <begin position="366"/>
        <end position="378"/>
    </location>
</feature>
<feature type="region of interest" description="Disordered" evidence="1">
    <location>
        <begin position="289"/>
        <end position="388"/>
    </location>
</feature>
<dbReference type="Proteomes" id="UP000054342">
    <property type="component" value="Unassembled WGS sequence"/>
</dbReference>
<dbReference type="PANTHER" id="PTHR38117:SF2">
    <property type="entry name" value="NACHT AND WD40 DOMAIN PROTEIN"/>
    <property type="match status" value="1"/>
</dbReference>
<accession>A0A0D2CAD9</accession>
<name>A0A0D2CAD9_9EURO</name>
<organism evidence="3 4">
    <name type="scientific">Exophiala xenobiotica</name>
    <dbReference type="NCBI Taxonomy" id="348802"/>
    <lineage>
        <taxon>Eukaryota</taxon>
        <taxon>Fungi</taxon>
        <taxon>Dikarya</taxon>
        <taxon>Ascomycota</taxon>
        <taxon>Pezizomycotina</taxon>
        <taxon>Eurotiomycetes</taxon>
        <taxon>Chaetothyriomycetidae</taxon>
        <taxon>Chaetothyriales</taxon>
        <taxon>Herpotrichiellaceae</taxon>
        <taxon>Exophiala</taxon>
    </lineage>
</organism>
<dbReference type="AlphaFoldDB" id="A0A0D2CAD9"/>
<sequence length="388" mass="43764">MPKRTLFTNITPLPSQVSREVAIAMLHNHDEMIELNPMVIEHHPIKTPRDAPADEFLDCVWQELTDKVHYLPGGLVKGKVSYKACFHDTPFGLQTHIYAPTGLDIREKWSIGGSLPGEPPEPRELGVEVPRQGLYLREDCDMRCNRMLSGFVRKNLDNAHKVLIERIMKKAERLEEHVQTNGGIPMTPASPMHRFQPGSVMARSQLLSTPIAERPMSPQMLSPQQDLGWQGQANHPAYRADDKRMSNYGLPPYHATQQQRMSYYPQLHQPPQGPKSFVAELPGSMYYTGHLSPPVDHTSRPDNRMSMVSELSSQEATQKGSPNPQTNSDRMSTISDMTNQYRYSTQFGHGGSQSETSGPSDRYSMLSELPSSQQQQLQNIRSNSPPRQ</sequence>
<keyword evidence="4" id="KW-1185">Reference proteome</keyword>
<protein>
    <recommendedName>
        <fullName evidence="2">DUF7053 domain-containing protein</fullName>
    </recommendedName>
</protein>
<evidence type="ECO:0000313" key="3">
    <source>
        <dbReference type="EMBL" id="KIW61946.1"/>
    </source>
</evidence>
<feature type="compositionally biased region" description="Polar residues" evidence="1">
    <location>
        <begin position="379"/>
        <end position="388"/>
    </location>
</feature>
<dbReference type="GeneID" id="25323915"/>
<dbReference type="InterPro" id="IPR055481">
    <property type="entry name" value="DUF7053"/>
</dbReference>
<dbReference type="STRING" id="348802.A0A0D2CAD9"/>
<evidence type="ECO:0000259" key="2">
    <source>
        <dbReference type="Pfam" id="PF23155"/>
    </source>
</evidence>
<proteinExistence type="predicted"/>
<dbReference type="Pfam" id="PF23155">
    <property type="entry name" value="DUF7053"/>
    <property type="match status" value="1"/>
</dbReference>
<feature type="compositionally biased region" description="Polar residues" evidence="1">
    <location>
        <begin position="309"/>
        <end position="359"/>
    </location>
</feature>
<evidence type="ECO:0000313" key="4">
    <source>
        <dbReference type="Proteomes" id="UP000054342"/>
    </source>
</evidence>